<reference evidence="3 4" key="1">
    <citation type="submission" date="2024-08" db="EMBL/GenBank/DDBJ databases">
        <authorList>
            <person name="Lu H."/>
        </authorList>
    </citation>
    <scope>NUCLEOTIDE SEQUENCE [LARGE SCALE GENOMIC DNA]</scope>
    <source>
        <strain evidence="3 4">BYS180W</strain>
    </source>
</reference>
<dbReference type="Proteomes" id="UP001606099">
    <property type="component" value="Unassembled WGS sequence"/>
</dbReference>
<keyword evidence="2" id="KW-1133">Transmembrane helix</keyword>
<feature type="transmembrane region" description="Helical" evidence="2">
    <location>
        <begin position="12"/>
        <end position="37"/>
    </location>
</feature>
<dbReference type="RefSeq" id="WP_394462872.1">
    <property type="nucleotide sequence ID" value="NZ_JBIGHZ010000005.1"/>
</dbReference>
<evidence type="ECO:0000313" key="4">
    <source>
        <dbReference type="Proteomes" id="UP001606099"/>
    </source>
</evidence>
<name>A0ABW7FYC1_9BURK</name>
<comment type="caution">
    <text evidence="3">The sequence shown here is derived from an EMBL/GenBank/DDBJ whole genome shotgun (WGS) entry which is preliminary data.</text>
</comment>
<keyword evidence="2" id="KW-0812">Transmembrane</keyword>
<gene>
    <name evidence="3" type="ORF">ACG0Z6_13990</name>
</gene>
<accession>A0ABW7FYC1</accession>
<dbReference type="EMBL" id="JBIGHZ010000005">
    <property type="protein sequence ID" value="MFG6449336.1"/>
    <property type="molecule type" value="Genomic_DNA"/>
</dbReference>
<keyword evidence="2" id="KW-0472">Membrane</keyword>
<evidence type="ECO:0008006" key="5">
    <source>
        <dbReference type="Google" id="ProtNLM"/>
    </source>
</evidence>
<feature type="region of interest" description="Disordered" evidence="1">
    <location>
        <begin position="47"/>
        <end position="76"/>
    </location>
</feature>
<evidence type="ECO:0000313" key="3">
    <source>
        <dbReference type="EMBL" id="MFG6449336.1"/>
    </source>
</evidence>
<organism evidence="3 4">
    <name type="scientific">Roseateles rivi</name>
    <dbReference type="NCBI Taxonomy" id="3299028"/>
    <lineage>
        <taxon>Bacteria</taxon>
        <taxon>Pseudomonadati</taxon>
        <taxon>Pseudomonadota</taxon>
        <taxon>Betaproteobacteria</taxon>
        <taxon>Burkholderiales</taxon>
        <taxon>Sphaerotilaceae</taxon>
        <taxon>Roseateles</taxon>
    </lineage>
</organism>
<protein>
    <recommendedName>
        <fullName evidence="5">Heme exporter protein D</fullName>
    </recommendedName>
</protein>
<sequence>MMTIAEAMSPQGSVLGAVFTLLLYGVLPLSVLLYVLGTPQRRAARQRAEASALAAEQAHDSGHAPAGGAAAEGEKT</sequence>
<evidence type="ECO:0000256" key="2">
    <source>
        <dbReference type="SAM" id="Phobius"/>
    </source>
</evidence>
<keyword evidence="4" id="KW-1185">Reference proteome</keyword>
<feature type="compositionally biased region" description="Low complexity" evidence="1">
    <location>
        <begin position="63"/>
        <end position="76"/>
    </location>
</feature>
<proteinExistence type="predicted"/>
<evidence type="ECO:0000256" key="1">
    <source>
        <dbReference type="SAM" id="MobiDB-lite"/>
    </source>
</evidence>